<dbReference type="PRINTS" id="PR00598">
    <property type="entry name" value="HTHMARR"/>
</dbReference>
<dbReference type="PANTHER" id="PTHR42756">
    <property type="entry name" value="TRANSCRIPTIONAL REGULATOR, MARR"/>
    <property type="match status" value="1"/>
</dbReference>
<dbReference type="SMART" id="SM00347">
    <property type="entry name" value="HTH_MARR"/>
    <property type="match status" value="1"/>
</dbReference>
<dbReference type="PANTHER" id="PTHR42756:SF2">
    <property type="entry name" value="MARR FAMILY REGULATORY PROTEIN"/>
    <property type="match status" value="1"/>
</dbReference>
<evidence type="ECO:0000313" key="6">
    <source>
        <dbReference type="Proteomes" id="UP001519292"/>
    </source>
</evidence>
<dbReference type="RefSeq" id="WP_209686795.1">
    <property type="nucleotide sequence ID" value="NZ_JAGGLU010000006.1"/>
</dbReference>
<dbReference type="GO" id="GO:0003677">
    <property type="term" value="F:DNA binding"/>
    <property type="evidence" value="ECO:0007669"/>
    <property type="project" value="UniProtKB-KW"/>
</dbReference>
<keyword evidence="3" id="KW-0804">Transcription</keyword>
<feature type="domain" description="HTH marR-type" evidence="4">
    <location>
        <begin position="2"/>
        <end position="134"/>
    </location>
</feature>
<reference evidence="5 6" key="1">
    <citation type="submission" date="2021-03" db="EMBL/GenBank/DDBJ databases">
        <title>Genomic Encyclopedia of Type Strains, Phase IV (KMG-IV): sequencing the most valuable type-strain genomes for metagenomic binning, comparative biology and taxonomic classification.</title>
        <authorList>
            <person name="Goeker M."/>
        </authorList>
    </citation>
    <scope>NUCLEOTIDE SEQUENCE [LARGE SCALE GENOMIC DNA]</scope>
    <source>
        <strain evidence="5 6">DSM 101872</strain>
    </source>
</reference>
<evidence type="ECO:0000256" key="2">
    <source>
        <dbReference type="ARBA" id="ARBA00023125"/>
    </source>
</evidence>
<keyword evidence="6" id="KW-1185">Reference proteome</keyword>
<comment type="caution">
    <text evidence="5">The sequence shown here is derived from an EMBL/GenBank/DDBJ whole genome shotgun (WGS) entry which is preliminary data.</text>
</comment>
<dbReference type="SUPFAM" id="SSF46785">
    <property type="entry name" value="Winged helix' DNA-binding domain"/>
    <property type="match status" value="1"/>
</dbReference>
<evidence type="ECO:0000256" key="3">
    <source>
        <dbReference type="ARBA" id="ARBA00023163"/>
    </source>
</evidence>
<dbReference type="PROSITE" id="PS50995">
    <property type="entry name" value="HTH_MARR_2"/>
    <property type="match status" value="1"/>
</dbReference>
<accession>A0ABS4MFB2</accession>
<evidence type="ECO:0000313" key="5">
    <source>
        <dbReference type="EMBL" id="MBP2058052.1"/>
    </source>
</evidence>
<dbReference type="InterPro" id="IPR000835">
    <property type="entry name" value="HTH_MarR-typ"/>
</dbReference>
<dbReference type="PROSITE" id="PS01117">
    <property type="entry name" value="HTH_MARR_1"/>
    <property type="match status" value="1"/>
</dbReference>
<evidence type="ECO:0000256" key="1">
    <source>
        <dbReference type="ARBA" id="ARBA00023015"/>
    </source>
</evidence>
<evidence type="ECO:0000259" key="4">
    <source>
        <dbReference type="PROSITE" id="PS50995"/>
    </source>
</evidence>
<dbReference type="InterPro" id="IPR023187">
    <property type="entry name" value="Tscrpt_reg_MarR-type_CS"/>
</dbReference>
<dbReference type="InterPro" id="IPR036390">
    <property type="entry name" value="WH_DNA-bd_sf"/>
</dbReference>
<dbReference type="Gene3D" id="1.10.10.10">
    <property type="entry name" value="Winged helix-like DNA-binding domain superfamily/Winged helix DNA-binding domain"/>
    <property type="match status" value="1"/>
</dbReference>
<proteinExistence type="predicted"/>
<dbReference type="InterPro" id="IPR036388">
    <property type="entry name" value="WH-like_DNA-bd_sf"/>
</dbReference>
<keyword evidence="2 5" id="KW-0238">DNA-binding</keyword>
<organism evidence="5 6">
    <name type="scientific">Lactobacillus colini</name>
    <dbReference type="NCBI Taxonomy" id="1819254"/>
    <lineage>
        <taxon>Bacteria</taxon>
        <taxon>Bacillati</taxon>
        <taxon>Bacillota</taxon>
        <taxon>Bacilli</taxon>
        <taxon>Lactobacillales</taxon>
        <taxon>Lactobacillaceae</taxon>
        <taxon>Lactobacillus</taxon>
    </lineage>
</organism>
<dbReference type="Proteomes" id="UP001519292">
    <property type="component" value="Unassembled WGS sequence"/>
</dbReference>
<gene>
    <name evidence="5" type="ORF">J2Z60_001229</name>
</gene>
<dbReference type="Pfam" id="PF01047">
    <property type="entry name" value="MarR"/>
    <property type="match status" value="1"/>
</dbReference>
<dbReference type="EMBL" id="JAGGLU010000006">
    <property type="protein sequence ID" value="MBP2058052.1"/>
    <property type="molecule type" value="Genomic_DNA"/>
</dbReference>
<name>A0ABS4MFB2_9LACO</name>
<sequence length="151" mass="17311">MSEDILRQIGTIARALDSIANIEFKKINLNRGQYLYLVRIMEYPGLFSDQLANLLNVDRTTAARSIQKLEKQGLVHKEADEKNKKIKRLFVTDKGLHLAEVIERENAYSNKNALAGLSEDEQKSLQEMLAKVERNTSRSWNFVKNGGRRGY</sequence>
<keyword evidence="1" id="KW-0805">Transcription regulation</keyword>
<protein>
    <submittedName>
        <fullName evidence="5">DNA-binding MarR family transcriptional regulator</fullName>
    </submittedName>
</protein>